<dbReference type="AlphaFoldDB" id="V7ISL2"/>
<evidence type="ECO:0000313" key="2">
    <source>
        <dbReference type="Proteomes" id="UP000018534"/>
    </source>
</evidence>
<gene>
    <name evidence="1" type="ORF">A628_00990</name>
</gene>
<dbReference type="EMBL" id="AZGR01000020">
    <property type="protein sequence ID" value="ETA88913.1"/>
    <property type="molecule type" value="Genomic_DNA"/>
</dbReference>
<reference evidence="1 2" key="1">
    <citation type="journal article" date="2014" name="Genome Announc.">
        <title>Whole-Genome Sequencing of Salmonella enterica subsp. enterica Serovar Cubana Strains Isolated from Agricultural Sources.</title>
        <authorList>
            <person name="Benahmed F.H."/>
            <person name="Gopinath G.R."/>
            <person name="Wang H."/>
            <person name="Jean-Gilles Beaubrun J."/>
            <person name="Grim C."/>
            <person name="Cheng C.M."/>
            <person name="McClelland M."/>
            <person name="Ayers S."/>
            <person name="Abbott J."/>
            <person name="Desai P."/>
            <person name="Frye J.G."/>
            <person name="Weinstock G."/>
            <person name="Hammack T.S."/>
            <person name="Hanes D.E."/>
            <person name="Rasmussen M.A."/>
            <person name="Davidson M.K."/>
        </authorList>
    </citation>
    <scope>NUCLEOTIDE SEQUENCE [LARGE SCALE GENOMIC DNA]</scope>
    <source>
        <strain evidence="1">76814</strain>
    </source>
</reference>
<organism evidence="1 2">
    <name type="scientific">Salmonella enterica subsp. enterica serovar Cubana str. 76814</name>
    <dbReference type="NCBI Taxonomy" id="1192560"/>
    <lineage>
        <taxon>Bacteria</taxon>
        <taxon>Pseudomonadati</taxon>
        <taxon>Pseudomonadota</taxon>
        <taxon>Gammaproteobacteria</taxon>
        <taxon>Enterobacterales</taxon>
        <taxon>Enterobacteriaceae</taxon>
        <taxon>Salmonella</taxon>
    </lineage>
</organism>
<accession>V7ISL2</accession>
<sequence length="105" mass="11569">MRIKLRRAVGAAHFTIATADTYAVIHHDQTIFFAFMHRPGRTAGDTYRLIAMVTSNREVVGKGVVMPAFPLFHPASAAIFIDAAQFRTDIQIFIILAAYLAGFTA</sequence>
<dbReference type="Proteomes" id="UP000018534">
    <property type="component" value="Unassembled WGS sequence"/>
</dbReference>
<dbReference type="HOGENOM" id="CLU_2234675_0_0_6"/>
<comment type="caution">
    <text evidence="1">The sequence shown here is derived from an EMBL/GenBank/DDBJ whole genome shotgun (WGS) entry which is preliminary data.</text>
</comment>
<proteinExistence type="predicted"/>
<name>V7ISL2_SALET</name>
<evidence type="ECO:0000313" key="1">
    <source>
        <dbReference type="EMBL" id="ETA88913.1"/>
    </source>
</evidence>
<protein>
    <submittedName>
        <fullName evidence="1">Uncharacterized protein</fullName>
    </submittedName>
</protein>